<proteinExistence type="predicted"/>
<evidence type="ECO:0000256" key="4">
    <source>
        <dbReference type="ARBA" id="ARBA00023136"/>
    </source>
</evidence>
<evidence type="ECO:0000259" key="6">
    <source>
        <dbReference type="Pfam" id="PF05154"/>
    </source>
</evidence>
<feature type="transmembrane region" description="Helical" evidence="5">
    <location>
        <begin position="22"/>
        <end position="41"/>
    </location>
</feature>
<organism evidence="7 8">
    <name type="scientific">Flavobacterium xanthum</name>
    <dbReference type="NCBI Taxonomy" id="69322"/>
    <lineage>
        <taxon>Bacteria</taxon>
        <taxon>Pseudomonadati</taxon>
        <taxon>Bacteroidota</taxon>
        <taxon>Flavobacteriia</taxon>
        <taxon>Flavobacteriales</taxon>
        <taxon>Flavobacteriaceae</taxon>
        <taxon>Flavobacterium</taxon>
    </lineage>
</organism>
<keyword evidence="3 5" id="KW-1133">Transmembrane helix</keyword>
<dbReference type="Pfam" id="PF05154">
    <property type="entry name" value="TM2"/>
    <property type="match status" value="1"/>
</dbReference>
<protein>
    <submittedName>
        <fullName evidence="7">TM2 domain-containing protein</fullName>
    </submittedName>
</protein>
<reference evidence="8" key="1">
    <citation type="submission" date="2016-11" db="EMBL/GenBank/DDBJ databases">
        <authorList>
            <person name="Varghese N."/>
            <person name="Submissions S."/>
        </authorList>
    </citation>
    <scope>NUCLEOTIDE SEQUENCE [LARGE SCALE GENOMIC DNA]</scope>
    <source>
        <strain evidence="8">DSM 3661</strain>
    </source>
</reference>
<name>A0A1M7AKE3_9FLAO</name>
<evidence type="ECO:0000313" key="8">
    <source>
        <dbReference type="Proteomes" id="UP000184260"/>
    </source>
</evidence>
<evidence type="ECO:0000256" key="5">
    <source>
        <dbReference type="SAM" id="Phobius"/>
    </source>
</evidence>
<dbReference type="EMBL" id="FRBU01000007">
    <property type="protein sequence ID" value="SHL43127.1"/>
    <property type="molecule type" value="Genomic_DNA"/>
</dbReference>
<dbReference type="GO" id="GO:0016020">
    <property type="term" value="C:membrane"/>
    <property type="evidence" value="ECO:0007669"/>
    <property type="project" value="UniProtKB-SubCell"/>
</dbReference>
<gene>
    <name evidence="7" type="ORF">SAMN05443669_100771</name>
</gene>
<evidence type="ECO:0000256" key="1">
    <source>
        <dbReference type="ARBA" id="ARBA00004141"/>
    </source>
</evidence>
<comment type="subcellular location">
    <subcellularLocation>
        <location evidence="1">Membrane</location>
        <topology evidence="1">Multi-pass membrane protein</topology>
    </subcellularLocation>
</comment>
<keyword evidence="4 5" id="KW-0472">Membrane</keyword>
<dbReference type="Proteomes" id="UP000184260">
    <property type="component" value="Unassembled WGS sequence"/>
</dbReference>
<evidence type="ECO:0000313" key="7">
    <source>
        <dbReference type="EMBL" id="SHL43127.1"/>
    </source>
</evidence>
<dbReference type="AlphaFoldDB" id="A0A1M7AKE3"/>
<feature type="domain" description="TM2" evidence="6">
    <location>
        <begin position="18"/>
        <end position="45"/>
    </location>
</feature>
<evidence type="ECO:0000256" key="2">
    <source>
        <dbReference type="ARBA" id="ARBA00022692"/>
    </source>
</evidence>
<sequence>MENAKFEAWNNPTPIRKDNKKLPAGILAILLGPFGIHKFLLGHNRRNYLVSD</sequence>
<keyword evidence="2 5" id="KW-0812">Transmembrane</keyword>
<dbReference type="STRING" id="69322.SAMN05443669_100771"/>
<accession>A0A1M7AKE3</accession>
<keyword evidence="8" id="KW-1185">Reference proteome</keyword>
<evidence type="ECO:0000256" key="3">
    <source>
        <dbReference type="ARBA" id="ARBA00022989"/>
    </source>
</evidence>
<dbReference type="InterPro" id="IPR007829">
    <property type="entry name" value="TM2"/>
</dbReference>